<proteinExistence type="predicted"/>
<dbReference type="RefSeq" id="WP_114069931.1">
    <property type="nucleotide sequence ID" value="NZ_CP030850.1"/>
</dbReference>
<evidence type="ECO:0000313" key="1">
    <source>
        <dbReference type="EMBL" id="AXE21170.1"/>
    </source>
</evidence>
<evidence type="ECO:0008006" key="3">
    <source>
        <dbReference type="Google" id="ProtNLM"/>
    </source>
</evidence>
<dbReference type="OrthoDB" id="190848at2"/>
<dbReference type="InterPro" id="IPR021352">
    <property type="entry name" value="DUF2971"/>
</dbReference>
<accession>A0A344TR99</accession>
<dbReference type="AlphaFoldDB" id="A0A344TR99"/>
<organism evidence="1 2">
    <name type="scientific">Runella rosea</name>
    <dbReference type="NCBI Taxonomy" id="2259595"/>
    <lineage>
        <taxon>Bacteria</taxon>
        <taxon>Pseudomonadati</taxon>
        <taxon>Bacteroidota</taxon>
        <taxon>Cytophagia</taxon>
        <taxon>Cytophagales</taxon>
        <taxon>Spirosomataceae</taxon>
        <taxon>Runella</taxon>
    </lineage>
</organism>
<reference evidence="1 2" key="1">
    <citation type="submission" date="2018-07" db="EMBL/GenBank/DDBJ databases">
        <title>Genome sequencing of Runella.</title>
        <authorList>
            <person name="Baek M.-G."/>
            <person name="Yi H."/>
        </authorList>
    </citation>
    <scope>NUCLEOTIDE SEQUENCE [LARGE SCALE GENOMIC DNA]</scope>
    <source>
        <strain evidence="1 2">HYN0085</strain>
    </source>
</reference>
<gene>
    <name evidence="1" type="ORF">DR864_27250</name>
</gene>
<dbReference type="KEGG" id="run:DR864_27250"/>
<name>A0A344TR99_9BACT</name>
<sequence length="266" mass="32371">MTKIIYKYFRVNQYLYDTLISNQLFFSSINQFNDPYDCHMTVLEDIPIEDFKVFLDAYFSEESREKYLAAFKENPKEFVQPFINMFRDWINNFGICCFTKEKNNLLLWSHYADSHKGVCLGFDYDLMIKKFNQYEEVEYSDTPFYFDLKHPQESVSKTLLRKSRHWEYEREIRFVMERSKNADFFLEALVEVNFGTRCNKRDRLNIQYLISRMGYPKCDFYNANIDKKEYTVEFTKSYFEELKKDVMNDSRHIPFSKEVKLDHLLK</sequence>
<dbReference type="Pfam" id="PF11185">
    <property type="entry name" value="DUF2971"/>
    <property type="match status" value="1"/>
</dbReference>
<evidence type="ECO:0000313" key="2">
    <source>
        <dbReference type="Proteomes" id="UP000251993"/>
    </source>
</evidence>
<protein>
    <recommendedName>
        <fullName evidence="3">DUF2971 domain-containing protein</fullName>
    </recommendedName>
</protein>
<dbReference type="Proteomes" id="UP000251993">
    <property type="component" value="Chromosome"/>
</dbReference>
<keyword evidence="2" id="KW-1185">Reference proteome</keyword>
<dbReference type="EMBL" id="CP030850">
    <property type="protein sequence ID" value="AXE21170.1"/>
    <property type="molecule type" value="Genomic_DNA"/>
</dbReference>